<dbReference type="Pfam" id="PF00580">
    <property type="entry name" value="UvrD-helicase"/>
    <property type="match status" value="1"/>
</dbReference>
<comment type="catalytic activity">
    <reaction evidence="8">
        <text>Couples ATP hydrolysis with the unwinding of duplex DNA by translocating in the 3'-5' direction.</text>
        <dbReference type="EC" id="5.6.2.4"/>
    </reaction>
</comment>
<dbReference type="AlphaFoldDB" id="A0A1I3KWN7"/>
<dbReference type="InterPro" id="IPR000212">
    <property type="entry name" value="DNA_helicase_UvrD/REP"/>
</dbReference>
<keyword evidence="6" id="KW-0238">DNA-binding</keyword>
<name>A0A1I3KWN7_9SPIR</name>
<keyword evidence="4 12" id="KW-0347">Helicase</keyword>
<keyword evidence="5 12" id="KW-0067">ATP-binding</keyword>
<gene>
    <name evidence="15" type="ORF">SAMN04487775_105204</name>
</gene>
<evidence type="ECO:0000256" key="6">
    <source>
        <dbReference type="ARBA" id="ARBA00023125"/>
    </source>
</evidence>
<dbReference type="GO" id="GO:0043138">
    <property type="term" value="F:3'-5' DNA helicase activity"/>
    <property type="evidence" value="ECO:0007669"/>
    <property type="project" value="UniProtKB-EC"/>
</dbReference>
<dbReference type="GO" id="GO:0033202">
    <property type="term" value="C:DNA helicase complex"/>
    <property type="evidence" value="ECO:0007669"/>
    <property type="project" value="TreeGrafter"/>
</dbReference>
<evidence type="ECO:0000256" key="12">
    <source>
        <dbReference type="PROSITE-ProRule" id="PRU00560"/>
    </source>
</evidence>
<feature type="binding site" evidence="12">
    <location>
        <begin position="29"/>
        <end position="36"/>
    </location>
    <ligand>
        <name>ATP</name>
        <dbReference type="ChEBI" id="CHEBI:30616"/>
    </ligand>
</feature>
<evidence type="ECO:0000313" key="15">
    <source>
        <dbReference type="EMBL" id="SFI76738.1"/>
    </source>
</evidence>
<comment type="catalytic activity">
    <reaction evidence="11">
        <text>ATP + H2O = ADP + phosphate + H(+)</text>
        <dbReference type="Rhea" id="RHEA:13065"/>
        <dbReference type="ChEBI" id="CHEBI:15377"/>
        <dbReference type="ChEBI" id="CHEBI:15378"/>
        <dbReference type="ChEBI" id="CHEBI:30616"/>
        <dbReference type="ChEBI" id="CHEBI:43474"/>
        <dbReference type="ChEBI" id="CHEBI:456216"/>
        <dbReference type="EC" id="5.6.2.4"/>
    </reaction>
</comment>
<evidence type="ECO:0000259" key="13">
    <source>
        <dbReference type="PROSITE" id="PS51198"/>
    </source>
</evidence>
<dbReference type="InterPro" id="IPR014016">
    <property type="entry name" value="UvrD-like_ATP-bd"/>
</dbReference>
<keyword evidence="3 12" id="KW-0378">Hydrolase</keyword>
<sequence length="728" mass="81506">MPDNNYLDKLNEEQRAAVVHEGSPLLILAGAGSGKTRVITTKIAYLIKEKNIDPWSILSVTFTKKAANEMRERAVALDERAADAKIQTFHSFGAWFLRKYAEHAGLEPSFTVYDDDDVATLIKKAEPSLSTKEIRLAAHQISLAKDYCLTPEDDLSMIGSEFDLNDIYSKYQKRLRATGNADFGDLIMLPVQILEAYSDIADYIHNRFKVIMVDEYQDSNIAQYRLLQCLSGVKQGSSTYVCVVGDDDQSIYKFRGAEVENILTFPDKFPGTEIIKLERNYRSTASILHAADLVVKKNHHGSLEKTLIADREGGGKPVLAFLPDQNAEATFVADLVMKSLAGGAKYSDWAVLYRTNAQSLGFEKEFLHRKIPYVVVGSLKFYEREEIKDALAYISFFANHKDEISFRRIINKPTRGIGDKTQDKLMESAVTLNAEGAPVYSDLLENIRTHKDSLSKKAGEGADGFIKLFDTLANCFDENKPLSDFIERVIHDSSLDEYHRAGDEIEGTTRVQNLQELVNTAVPYKCTMEGLLQFLDAINLDRTLDAENQAVGDNAVTLITLHNTKGLEYNKVIITGLEEGVFPRMEKTGAELEEERRLFYVGITRARDELYITSTSKRCLYGRWDFMRPSPFIKEAAEAFTVIGQAPFGFGSGMGRSSVSDGYGAEVDAVAQKWKKGLHVYHDDYGDGAVVAAYSNSGEYVIEVQFATGQRKKFLPKYQAKSLEIIKD</sequence>
<dbReference type="PANTHER" id="PTHR11070">
    <property type="entry name" value="UVRD / RECB / PCRA DNA HELICASE FAMILY MEMBER"/>
    <property type="match status" value="1"/>
</dbReference>
<comment type="similarity">
    <text evidence="1">Belongs to the helicase family. UvrD subfamily.</text>
</comment>
<dbReference type="Gene3D" id="1.10.486.10">
    <property type="entry name" value="PCRA, domain 4"/>
    <property type="match status" value="1"/>
</dbReference>
<reference evidence="16" key="1">
    <citation type="submission" date="2016-10" db="EMBL/GenBank/DDBJ databases">
        <authorList>
            <person name="Varghese N."/>
            <person name="Submissions S."/>
        </authorList>
    </citation>
    <scope>NUCLEOTIDE SEQUENCE [LARGE SCALE GENOMIC DNA]</scope>
    <source>
        <strain evidence="16">XBD1002</strain>
    </source>
</reference>
<dbReference type="Pfam" id="PF13361">
    <property type="entry name" value="UvrD_C"/>
    <property type="match status" value="1"/>
</dbReference>
<evidence type="ECO:0000256" key="7">
    <source>
        <dbReference type="ARBA" id="ARBA00023235"/>
    </source>
</evidence>
<evidence type="ECO:0000256" key="11">
    <source>
        <dbReference type="ARBA" id="ARBA00048988"/>
    </source>
</evidence>
<dbReference type="Gene3D" id="1.10.10.160">
    <property type="match status" value="1"/>
</dbReference>
<proteinExistence type="inferred from homology"/>
<evidence type="ECO:0000259" key="14">
    <source>
        <dbReference type="PROSITE" id="PS51217"/>
    </source>
</evidence>
<dbReference type="PROSITE" id="PS51217">
    <property type="entry name" value="UVRD_HELICASE_CTER"/>
    <property type="match status" value="1"/>
</dbReference>
<evidence type="ECO:0000313" key="16">
    <source>
        <dbReference type="Proteomes" id="UP000182737"/>
    </source>
</evidence>
<dbReference type="Proteomes" id="UP000182737">
    <property type="component" value="Unassembled WGS sequence"/>
</dbReference>
<evidence type="ECO:0000256" key="3">
    <source>
        <dbReference type="ARBA" id="ARBA00022801"/>
    </source>
</evidence>
<evidence type="ECO:0000256" key="1">
    <source>
        <dbReference type="ARBA" id="ARBA00009922"/>
    </source>
</evidence>
<dbReference type="PANTHER" id="PTHR11070:SF2">
    <property type="entry name" value="ATP-DEPENDENT DNA HELICASE SRS2"/>
    <property type="match status" value="1"/>
</dbReference>
<protein>
    <recommendedName>
        <fullName evidence="9">DNA 3'-5' helicase</fullName>
        <ecNumber evidence="9">5.6.2.4</ecNumber>
    </recommendedName>
    <alternativeName>
        <fullName evidence="10">DNA 3'-5' helicase II</fullName>
    </alternativeName>
</protein>
<evidence type="ECO:0000256" key="5">
    <source>
        <dbReference type="ARBA" id="ARBA00022840"/>
    </source>
</evidence>
<accession>A0A1I3KWN7</accession>
<dbReference type="EMBL" id="FORI01000005">
    <property type="protein sequence ID" value="SFI76738.1"/>
    <property type="molecule type" value="Genomic_DNA"/>
</dbReference>
<evidence type="ECO:0000256" key="4">
    <source>
        <dbReference type="ARBA" id="ARBA00022806"/>
    </source>
</evidence>
<keyword evidence="7" id="KW-0413">Isomerase</keyword>
<evidence type="ECO:0000256" key="9">
    <source>
        <dbReference type="ARBA" id="ARBA00034808"/>
    </source>
</evidence>
<keyword evidence="16" id="KW-1185">Reference proteome</keyword>
<dbReference type="GO" id="GO:0016887">
    <property type="term" value="F:ATP hydrolysis activity"/>
    <property type="evidence" value="ECO:0007669"/>
    <property type="project" value="RHEA"/>
</dbReference>
<dbReference type="Gene3D" id="3.40.50.300">
    <property type="entry name" value="P-loop containing nucleotide triphosphate hydrolases"/>
    <property type="match status" value="2"/>
</dbReference>
<dbReference type="RefSeq" id="WP_074931522.1">
    <property type="nucleotide sequence ID" value="NZ_FORI01000005.1"/>
</dbReference>
<dbReference type="SUPFAM" id="SSF52540">
    <property type="entry name" value="P-loop containing nucleoside triphosphate hydrolases"/>
    <property type="match status" value="1"/>
</dbReference>
<evidence type="ECO:0000256" key="8">
    <source>
        <dbReference type="ARBA" id="ARBA00034617"/>
    </source>
</evidence>
<dbReference type="InterPro" id="IPR027417">
    <property type="entry name" value="P-loop_NTPase"/>
</dbReference>
<feature type="domain" description="UvrD-like helicase ATP-binding" evidence="13">
    <location>
        <begin position="8"/>
        <end position="284"/>
    </location>
</feature>
<dbReference type="GO" id="GO:0000725">
    <property type="term" value="P:recombinational repair"/>
    <property type="evidence" value="ECO:0007669"/>
    <property type="project" value="TreeGrafter"/>
</dbReference>
<dbReference type="PROSITE" id="PS51198">
    <property type="entry name" value="UVRD_HELICASE_ATP_BIND"/>
    <property type="match status" value="1"/>
</dbReference>
<dbReference type="InterPro" id="IPR013986">
    <property type="entry name" value="DExx_box_DNA_helicase_dom_sf"/>
</dbReference>
<dbReference type="CDD" id="cd17932">
    <property type="entry name" value="DEXQc_UvrD"/>
    <property type="match status" value="1"/>
</dbReference>
<dbReference type="InterPro" id="IPR014017">
    <property type="entry name" value="DNA_helicase_UvrD-like_C"/>
</dbReference>
<feature type="domain" description="UvrD-like helicase C-terminal" evidence="14">
    <location>
        <begin position="285"/>
        <end position="566"/>
    </location>
</feature>
<dbReference type="GO" id="GO:0003677">
    <property type="term" value="F:DNA binding"/>
    <property type="evidence" value="ECO:0007669"/>
    <property type="project" value="UniProtKB-KW"/>
</dbReference>
<organism evidence="15 16">
    <name type="scientific">Treponema bryantii</name>
    <dbReference type="NCBI Taxonomy" id="163"/>
    <lineage>
        <taxon>Bacteria</taxon>
        <taxon>Pseudomonadati</taxon>
        <taxon>Spirochaetota</taxon>
        <taxon>Spirochaetia</taxon>
        <taxon>Spirochaetales</taxon>
        <taxon>Treponemataceae</taxon>
        <taxon>Treponema</taxon>
    </lineage>
</organism>
<keyword evidence="2 12" id="KW-0547">Nucleotide-binding</keyword>
<dbReference type="GO" id="GO:0005829">
    <property type="term" value="C:cytosol"/>
    <property type="evidence" value="ECO:0007669"/>
    <property type="project" value="TreeGrafter"/>
</dbReference>
<evidence type="ECO:0000256" key="2">
    <source>
        <dbReference type="ARBA" id="ARBA00022741"/>
    </source>
</evidence>
<dbReference type="GO" id="GO:0005524">
    <property type="term" value="F:ATP binding"/>
    <property type="evidence" value="ECO:0007669"/>
    <property type="project" value="UniProtKB-UniRule"/>
</dbReference>
<dbReference type="OrthoDB" id="9810135at2"/>
<evidence type="ECO:0000256" key="10">
    <source>
        <dbReference type="ARBA" id="ARBA00034923"/>
    </source>
</evidence>
<dbReference type="EC" id="5.6.2.4" evidence="9"/>